<dbReference type="Proteomes" id="UP000254712">
    <property type="component" value="Unassembled WGS sequence"/>
</dbReference>
<comment type="similarity">
    <text evidence="2 8">Belongs to the 4-toluene sulfonate uptake permease (TSUP) (TC 2.A.102) family.</text>
</comment>
<keyword evidence="6 8" id="KW-1133">Transmembrane helix</keyword>
<proteinExistence type="inferred from homology"/>
<feature type="transmembrane region" description="Helical" evidence="8">
    <location>
        <begin position="344"/>
        <end position="369"/>
    </location>
</feature>
<evidence type="ECO:0000256" key="2">
    <source>
        <dbReference type="ARBA" id="ARBA00009142"/>
    </source>
</evidence>
<evidence type="ECO:0000256" key="6">
    <source>
        <dbReference type="ARBA" id="ARBA00022989"/>
    </source>
</evidence>
<dbReference type="EMBL" id="UGXT01000002">
    <property type="protein sequence ID" value="SUH36026.1"/>
    <property type="molecule type" value="Genomic_DNA"/>
</dbReference>
<keyword evidence="4 8" id="KW-1003">Cell membrane</keyword>
<evidence type="ECO:0000256" key="7">
    <source>
        <dbReference type="ARBA" id="ARBA00023136"/>
    </source>
</evidence>
<feature type="transmembrane region" description="Helical" evidence="8">
    <location>
        <begin position="156"/>
        <end position="180"/>
    </location>
</feature>
<name>A0A379WRG6_SALET</name>
<keyword evidence="5 8" id="KW-0812">Transmembrane</keyword>
<organism evidence="9 10">
    <name type="scientific">Salmonella enterica I</name>
    <dbReference type="NCBI Taxonomy" id="59201"/>
    <lineage>
        <taxon>Bacteria</taxon>
        <taxon>Pseudomonadati</taxon>
        <taxon>Pseudomonadota</taxon>
        <taxon>Gammaproteobacteria</taxon>
        <taxon>Enterobacterales</taxon>
        <taxon>Enterobacteriaceae</taxon>
        <taxon>Salmonella</taxon>
    </lineage>
</organism>
<dbReference type="NCBIfam" id="NF007909">
    <property type="entry name" value="PRK10621.1"/>
    <property type="match status" value="1"/>
</dbReference>
<evidence type="ECO:0000256" key="3">
    <source>
        <dbReference type="ARBA" id="ARBA00022448"/>
    </source>
</evidence>
<accession>A0A379WRG6</accession>
<keyword evidence="8" id="KW-0997">Cell inner membrane</keyword>
<dbReference type="InterPro" id="IPR009045">
    <property type="entry name" value="Zn_M74/Hedgehog-like"/>
</dbReference>
<evidence type="ECO:0000313" key="9">
    <source>
        <dbReference type="EMBL" id="SUH36026.1"/>
    </source>
</evidence>
<feature type="transmembrane region" description="Helical" evidence="8">
    <location>
        <begin position="260"/>
        <end position="279"/>
    </location>
</feature>
<evidence type="ECO:0000313" key="10">
    <source>
        <dbReference type="Proteomes" id="UP000254712"/>
    </source>
</evidence>
<dbReference type="SUPFAM" id="SSF55166">
    <property type="entry name" value="Hedgehog/DD-peptidase"/>
    <property type="match status" value="1"/>
</dbReference>
<comment type="subcellular location">
    <subcellularLocation>
        <location evidence="8">Cell inner membrane</location>
        <topology evidence="8">Multi-pass membrane protein</topology>
    </subcellularLocation>
    <subcellularLocation>
        <location evidence="1">Cell membrane</location>
        <topology evidence="1">Multi-pass membrane protein</topology>
    </subcellularLocation>
</comment>
<dbReference type="AlphaFoldDB" id="A0A379WRG6"/>
<evidence type="ECO:0000256" key="5">
    <source>
        <dbReference type="ARBA" id="ARBA00022692"/>
    </source>
</evidence>
<evidence type="ECO:0000256" key="1">
    <source>
        <dbReference type="ARBA" id="ARBA00004651"/>
    </source>
</evidence>
<dbReference type="PANTHER" id="PTHR30269:SF0">
    <property type="entry name" value="MEMBRANE TRANSPORTER PROTEIN YFCA-RELATED"/>
    <property type="match status" value="1"/>
</dbReference>
<feature type="transmembrane region" description="Helical" evidence="8">
    <location>
        <begin position="313"/>
        <end position="332"/>
    </location>
</feature>
<dbReference type="InterPro" id="IPR002781">
    <property type="entry name" value="TM_pro_TauE-like"/>
</dbReference>
<feature type="transmembrane region" description="Helical" evidence="8">
    <location>
        <begin position="237"/>
        <end position="254"/>
    </location>
</feature>
<reference evidence="9 10" key="1">
    <citation type="submission" date="2018-06" db="EMBL/GenBank/DDBJ databases">
        <authorList>
            <consortium name="Pathogen Informatics"/>
            <person name="Doyle S."/>
        </authorList>
    </citation>
    <scope>NUCLEOTIDE SEQUENCE [LARGE SCALE GENOMIC DNA]</scope>
    <source>
        <strain evidence="9 10">NCTC8261</strain>
    </source>
</reference>
<protein>
    <recommendedName>
        <fullName evidence="8">Probable membrane transporter protein</fullName>
    </recommendedName>
</protein>
<keyword evidence="7 8" id="KW-0472">Membrane</keyword>
<dbReference type="Pfam" id="PF01925">
    <property type="entry name" value="TauE"/>
    <property type="match status" value="1"/>
</dbReference>
<evidence type="ECO:0000256" key="4">
    <source>
        <dbReference type="ARBA" id="ARBA00022475"/>
    </source>
</evidence>
<dbReference type="PANTHER" id="PTHR30269">
    <property type="entry name" value="TRANSMEMBRANE PROTEIN YFCA"/>
    <property type="match status" value="1"/>
</dbReference>
<feature type="transmembrane region" description="Helical" evidence="8">
    <location>
        <begin position="186"/>
        <end position="207"/>
    </location>
</feature>
<dbReference type="InterPro" id="IPR052017">
    <property type="entry name" value="TSUP"/>
</dbReference>
<gene>
    <name evidence="9" type="primary">yfcA</name>
    <name evidence="9" type="ORF">NCTC8261_02275</name>
</gene>
<evidence type="ECO:0000256" key="8">
    <source>
        <dbReference type="RuleBase" id="RU363041"/>
    </source>
</evidence>
<keyword evidence="3" id="KW-0813">Transport</keyword>
<dbReference type="GO" id="GO:0005886">
    <property type="term" value="C:plasma membrane"/>
    <property type="evidence" value="ECO:0007669"/>
    <property type="project" value="UniProtKB-SubCell"/>
</dbReference>
<sequence>MQLPKTRWSQAQLLRPQALDLVSRDGKHVVPSRWSSDIASLIKLAAQDNDVTRISSIRLLNNSFASMPEAIVTGYVKYAPGSSIARICTCVYAALPTAWSAKINLYPRRAMDAALNCKAGSNRQNLAPQSLRRRHRRRCRLPARRYWMSMYSDGQFYDLFMVSPLLLVVLFFVAVLAGFIDSIAGGGGLLTIPALMAAGMSPANALATNKLQACGGSLSSSLYFIRRKVVNLAEQKLNILMTFIGSMSGALLVQHVQADILRQILPILVIFIGLYFLLMPKLGEEDRQRRLYGLPFALIAGGCVGFYDGFFGPAAGSFYALAFVTLCGYNLAKSTAHAKVLNATSNVGGLLLFIIGGKVIWATGFVMLVGPVFRGANGVASGVEQRPKAYQTDDRYCLGGDERQVTL</sequence>
<feature type="transmembrane region" description="Helical" evidence="8">
    <location>
        <begin position="291"/>
        <end position="307"/>
    </location>
</feature>